<reference evidence="1" key="1">
    <citation type="submission" date="2020-08" db="EMBL/GenBank/DDBJ databases">
        <title>Genome sequencing and assembly of the red palm weevil Rhynchophorus ferrugineus.</title>
        <authorList>
            <person name="Dias G.B."/>
            <person name="Bergman C.M."/>
            <person name="Manee M."/>
        </authorList>
    </citation>
    <scope>NUCLEOTIDE SEQUENCE</scope>
    <source>
        <strain evidence="1">AA-2017</strain>
        <tissue evidence="1">Whole larva</tissue>
    </source>
</reference>
<name>A0A834IV79_RHYFE</name>
<organism evidence="1 2">
    <name type="scientific">Rhynchophorus ferrugineus</name>
    <name type="common">Red palm weevil</name>
    <name type="synonym">Curculio ferrugineus</name>
    <dbReference type="NCBI Taxonomy" id="354439"/>
    <lineage>
        <taxon>Eukaryota</taxon>
        <taxon>Metazoa</taxon>
        <taxon>Ecdysozoa</taxon>
        <taxon>Arthropoda</taxon>
        <taxon>Hexapoda</taxon>
        <taxon>Insecta</taxon>
        <taxon>Pterygota</taxon>
        <taxon>Neoptera</taxon>
        <taxon>Endopterygota</taxon>
        <taxon>Coleoptera</taxon>
        <taxon>Polyphaga</taxon>
        <taxon>Cucujiformia</taxon>
        <taxon>Curculionidae</taxon>
        <taxon>Dryophthorinae</taxon>
        <taxon>Rhynchophorus</taxon>
    </lineage>
</organism>
<accession>A0A834IV79</accession>
<dbReference type="AlphaFoldDB" id="A0A834IV79"/>
<evidence type="ECO:0000313" key="1">
    <source>
        <dbReference type="EMBL" id="KAF7285678.1"/>
    </source>
</evidence>
<sequence length="110" mass="12757">MRDTTLDISMQDTIRVYSHPKSSDEIKIHEQLCTRRISHLQRDAGHSERSKMIHQFTENCIARLFSRKKFELHMDGYSMLSSTENNATADRFVIVNGARANVNTSEEKRS</sequence>
<comment type="caution">
    <text evidence="1">The sequence shown here is derived from an EMBL/GenBank/DDBJ whole genome shotgun (WGS) entry which is preliminary data.</text>
</comment>
<evidence type="ECO:0000313" key="2">
    <source>
        <dbReference type="Proteomes" id="UP000625711"/>
    </source>
</evidence>
<dbReference type="Proteomes" id="UP000625711">
    <property type="component" value="Unassembled WGS sequence"/>
</dbReference>
<keyword evidence="2" id="KW-1185">Reference proteome</keyword>
<proteinExistence type="predicted"/>
<gene>
    <name evidence="1" type="ORF">GWI33_010173</name>
</gene>
<protein>
    <submittedName>
        <fullName evidence="1">Uncharacterized protein</fullName>
    </submittedName>
</protein>
<dbReference type="EMBL" id="JAACXV010000047">
    <property type="protein sequence ID" value="KAF7285678.1"/>
    <property type="molecule type" value="Genomic_DNA"/>
</dbReference>